<gene>
    <name evidence="2" type="ORF">NliqN6_4181</name>
</gene>
<dbReference type="InterPro" id="IPR011990">
    <property type="entry name" value="TPR-like_helical_dom_sf"/>
</dbReference>
<reference evidence="2" key="1">
    <citation type="submission" date="2020-07" db="EMBL/GenBank/DDBJ databases">
        <title>Draft Genome Sequence of a Deep-Sea Yeast, Naganishia (Cryptococcus) liquefaciens strain N6.</title>
        <authorList>
            <person name="Han Y.W."/>
            <person name="Kajitani R."/>
            <person name="Morimoto H."/>
            <person name="Parhat M."/>
            <person name="Tsubouchi H."/>
            <person name="Bakenova O."/>
            <person name="Ogata M."/>
            <person name="Argunhan B."/>
            <person name="Aoki R."/>
            <person name="Kajiwara S."/>
            <person name="Itoh T."/>
            <person name="Iwasaki H."/>
        </authorList>
    </citation>
    <scope>NUCLEOTIDE SEQUENCE</scope>
    <source>
        <strain evidence="2">N6</strain>
    </source>
</reference>
<dbReference type="EMBL" id="BLZA01000023">
    <property type="protein sequence ID" value="GHJ87779.1"/>
    <property type="molecule type" value="Genomic_DNA"/>
</dbReference>
<name>A0A8H3TVD4_9TREE</name>
<feature type="compositionally biased region" description="Acidic residues" evidence="1">
    <location>
        <begin position="57"/>
        <end position="74"/>
    </location>
</feature>
<comment type="caution">
    <text evidence="2">The sequence shown here is derived from an EMBL/GenBank/DDBJ whole genome shotgun (WGS) entry which is preliminary data.</text>
</comment>
<dbReference type="PANTHER" id="PTHR22684:SF0">
    <property type="entry name" value="RIBOSOME QUALITY CONTROL COMPLEX SUBUNIT TCF25"/>
    <property type="match status" value="1"/>
</dbReference>
<dbReference type="SUPFAM" id="SSF48452">
    <property type="entry name" value="TPR-like"/>
    <property type="match status" value="1"/>
</dbReference>
<accession>A0A8H3TVD4</accession>
<evidence type="ECO:0000313" key="2">
    <source>
        <dbReference type="EMBL" id="GHJ87779.1"/>
    </source>
</evidence>
<keyword evidence="3" id="KW-1185">Reference proteome</keyword>
<dbReference type="OrthoDB" id="205993at2759"/>
<dbReference type="Proteomes" id="UP000620104">
    <property type="component" value="Unassembled WGS sequence"/>
</dbReference>
<evidence type="ECO:0000256" key="1">
    <source>
        <dbReference type="SAM" id="MobiDB-lite"/>
    </source>
</evidence>
<dbReference type="GO" id="GO:1990116">
    <property type="term" value="P:ribosome-associated ubiquitin-dependent protein catabolic process"/>
    <property type="evidence" value="ECO:0007669"/>
    <property type="project" value="TreeGrafter"/>
</dbReference>
<dbReference type="PANTHER" id="PTHR22684">
    <property type="entry name" value="NULP1-RELATED"/>
    <property type="match status" value="1"/>
</dbReference>
<feature type="compositionally biased region" description="Basic residues" evidence="1">
    <location>
        <begin position="82"/>
        <end position="94"/>
    </location>
</feature>
<dbReference type="InterPro" id="IPR006994">
    <property type="entry name" value="TCF25/Rqc1"/>
</dbReference>
<dbReference type="Pfam" id="PF04910">
    <property type="entry name" value="Tcf25"/>
    <property type="match status" value="1"/>
</dbReference>
<protein>
    <recommendedName>
        <fullName evidence="4">Transcription factor 25</fullName>
    </recommendedName>
</protein>
<evidence type="ECO:0000313" key="3">
    <source>
        <dbReference type="Proteomes" id="UP000620104"/>
    </source>
</evidence>
<feature type="region of interest" description="Disordered" evidence="1">
    <location>
        <begin position="27"/>
        <end position="136"/>
    </location>
</feature>
<dbReference type="GO" id="GO:1990112">
    <property type="term" value="C:RQC complex"/>
    <property type="evidence" value="ECO:0007669"/>
    <property type="project" value="TreeGrafter"/>
</dbReference>
<dbReference type="AlphaFoldDB" id="A0A8H3TVD4"/>
<proteinExistence type="predicted"/>
<evidence type="ECO:0008006" key="4">
    <source>
        <dbReference type="Google" id="ProtNLM"/>
    </source>
</evidence>
<organism evidence="2 3">
    <name type="scientific">Naganishia liquefaciens</name>
    <dbReference type="NCBI Taxonomy" id="104408"/>
    <lineage>
        <taxon>Eukaryota</taxon>
        <taxon>Fungi</taxon>
        <taxon>Dikarya</taxon>
        <taxon>Basidiomycota</taxon>
        <taxon>Agaricomycotina</taxon>
        <taxon>Tremellomycetes</taxon>
        <taxon>Filobasidiales</taxon>
        <taxon>Filobasidiaceae</taxon>
        <taxon>Naganishia</taxon>
    </lineage>
</organism>
<feature type="compositionally biased region" description="Polar residues" evidence="1">
    <location>
        <begin position="95"/>
        <end position="116"/>
    </location>
</feature>
<sequence length="715" mass="80234">MAKRLNKRQQRELEELRELEATKVELQSNVQAETSESEEEQVIAPVNKKFNPFDALDAGEEDEVELEQSEEESAEAPSTATNKKKNKKRKKKKTASNIAEDTANPPANSTRSTEPSSIGKKSNKKSKNTEEDELDEVDRAIRDLNLKYGDASGSQAVAAEETKDSASFARVRSLLSVDPKTLDPDAELKRFFGAKVVNSAQQSTGSKEARYAKVFEKHISRMRILFAKPKMTWPITSSFGGLGMSALNEAEVNDIREVHQHAQDMSGTNEKWFTFEHDGGYRQTQLQFLGAIRSHDPNQLQALLSVYPWHIDTLLQMAAIYQQQGDIGAAADYCERAMFAFDRALMPGFSLNGACRLDFDRVENRPLFLALHREVTHLARRGLWQTAFNYCKILLSLDPHTDPHGSLLWLDFLAVKANNVDWLDQVAETMDVSHLPGFAYNRALGLRIKSQGKADEVSDKALQQAILAFPHVVLILADKAGFSVDQKVRDRREFDMEVAYSNNKDISLHLLAHIYANRCAPLWKESSVANWMRDQINVVADGLQSGALKRPATPIPYDGENQTGSMPLWLIRHAYLSETYMGFMPSDIQAHMGYAFDPVPPFTAKTFYNDAYFHSRGTSSHRAASSHSNDLQDPNLAGIRDRLMTWVNQLGGDENNRRGFMNAISEALRGMLTTEEYANANDDQRQAMDDALLNQIMDDVLGDDDETDMPGAFPE</sequence>
<dbReference type="GO" id="GO:0072344">
    <property type="term" value="P:rescue of stalled ribosome"/>
    <property type="evidence" value="ECO:0007669"/>
    <property type="project" value="TreeGrafter"/>
</dbReference>